<dbReference type="InterPro" id="IPR003313">
    <property type="entry name" value="AraC-bd"/>
</dbReference>
<dbReference type="PANTHER" id="PTHR43280:SF32">
    <property type="entry name" value="TRANSCRIPTIONAL REGULATORY PROTEIN"/>
    <property type="match status" value="1"/>
</dbReference>
<proteinExistence type="predicted"/>
<dbReference type="Pfam" id="PF12833">
    <property type="entry name" value="HTH_18"/>
    <property type="match status" value="1"/>
</dbReference>
<organism evidence="5 6">
    <name type="scientific">Larkinella knui</name>
    <dbReference type="NCBI Taxonomy" id="2025310"/>
    <lineage>
        <taxon>Bacteria</taxon>
        <taxon>Pseudomonadati</taxon>
        <taxon>Bacteroidota</taxon>
        <taxon>Cytophagia</taxon>
        <taxon>Cytophagales</taxon>
        <taxon>Spirosomataceae</taxon>
        <taxon>Larkinella</taxon>
    </lineage>
</organism>
<keyword evidence="3" id="KW-0804">Transcription</keyword>
<dbReference type="InterPro" id="IPR037923">
    <property type="entry name" value="HTH-like"/>
</dbReference>
<keyword evidence="1" id="KW-0805">Transcription regulation</keyword>
<feature type="domain" description="HTH araC/xylS-type" evidence="4">
    <location>
        <begin position="187"/>
        <end position="285"/>
    </location>
</feature>
<evidence type="ECO:0000259" key="4">
    <source>
        <dbReference type="PROSITE" id="PS01124"/>
    </source>
</evidence>
<dbReference type="PRINTS" id="PR00032">
    <property type="entry name" value="HTHARAC"/>
</dbReference>
<dbReference type="RefSeq" id="WP_124910083.1">
    <property type="nucleotide sequence ID" value="NZ_RQJP01000006.1"/>
</dbReference>
<evidence type="ECO:0000313" key="6">
    <source>
        <dbReference type="Proteomes" id="UP000274271"/>
    </source>
</evidence>
<protein>
    <submittedName>
        <fullName evidence="5">Helix-turn-helix domain-containing protein</fullName>
    </submittedName>
</protein>
<dbReference type="GO" id="GO:0043565">
    <property type="term" value="F:sequence-specific DNA binding"/>
    <property type="evidence" value="ECO:0007669"/>
    <property type="project" value="InterPro"/>
</dbReference>
<dbReference type="InterPro" id="IPR009057">
    <property type="entry name" value="Homeodomain-like_sf"/>
</dbReference>
<dbReference type="EMBL" id="RQJP01000006">
    <property type="protein sequence ID" value="RRB10992.1"/>
    <property type="molecule type" value="Genomic_DNA"/>
</dbReference>
<evidence type="ECO:0000313" key="5">
    <source>
        <dbReference type="EMBL" id="RRB10992.1"/>
    </source>
</evidence>
<dbReference type="InterPro" id="IPR020449">
    <property type="entry name" value="Tscrpt_reg_AraC-type_HTH"/>
</dbReference>
<evidence type="ECO:0000256" key="1">
    <source>
        <dbReference type="ARBA" id="ARBA00023015"/>
    </source>
</evidence>
<dbReference type="SUPFAM" id="SSF51215">
    <property type="entry name" value="Regulatory protein AraC"/>
    <property type="match status" value="1"/>
</dbReference>
<evidence type="ECO:0000256" key="2">
    <source>
        <dbReference type="ARBA" id="ARBA00023125"/>
    </source>
</evidence>
<dbReference type="SMART" id="SM00342">
    <property type="entry name" value="HTH_ARAC"/>
    <property type="match status" value="1"/>
</dbReference>
<dbReference type="PROSITE" id="PS01124">
    <property type="entry name" value="HTH_ARAC_FAMILY_2"/>
    <property type="match status" value="1"/>
</dbReference>
<sequence length="289" mass="33297">MAKETIQLLQLEESRYGVGIFSLSDPALLDYRSAEIAFPHRHDHYCCFFIETGHLNFTIDFQNLEIPPSSLLVSCPGQVHQLGYANKVTGWGLAFDARFIDQNARLVIEQSFAKAALLSLDFSEKEWFTTLFQLIYAAVEEKKPTQFQSQLIHTLINAFFYKTVTLYQSQEDERIQAYSLRRVEIAKTFSQLVKDHFLQLKKPADYASKMNITVSYLNDTVKSVTGFPATYFIQHEIFREAQRLLFYTGKSVKEIAFQLGYEDYKYFIRLFGKTVGASPANFRKTSQSS</sequence>
<dbReference type="OrthoDB" id="9793451at2"/>
<dbReference type="Proteomes" id="UP000274271">
    <property type="component" value="Unassembled WGS sequence"/>
</dbReference>
<dbReference type="SUPFAM" id="SSF46689">
    <property type="entry name" value="Homeodomain-like"/>
    <property type="match status" value="1"/>
</dbReference>
<reference evidence="5 6" key="1">
    <citation type="submission" date="2018-11" db="EMBL/GenBank/DDBJ databases">
        <authorList>
            <person name="Zhou Z."/>
            <person name="Wang G."/>
        </authorList>
    </citation>
    <scope>NUCLEOTIDE SEQUENCE [LARGE SCALE GENOMIC DNA]</scope>
    <source>
        <strain evidence="5 6">KCTC42998</strain>
    </source>
</reference>
<evidence type="ECO:0000256" key="3">
    <source>
        <dbReference type="ARBA" id="ARBA00023163"/>
    </source>
</evidence>
<dbReference type="InterPro" id="IPR018060">
    <property type="entry name" value="HTH_AraC"/>
</dbReference>
<accession>A0A3P1CCJ1</accession>
<comment type="caution">
    <text evidence="5">The sequence shown here is derived from an EMBL/GenBank/DDBJ whole genome shotgun (WGS) entry which is preliminary data.</text>
</comment>
<gene>
    <name evidence="5" type="ORF">EHT87_28025</name>
</gene>
<dbReference type="Pfam" id="PF02311">
    <property type="entry name" value="AraC_binding"/>
    <property type="match status" value="1"/>
</dbReference>
<dbReference type="Gene3D" id="1.10.10.60">
    <property type="entry name" value="Homeodomain-like"/>
    <property type="match status" value="1"/>
</dbReference>
<name>A0A3P1CCJ1_9BACT</name>
<keyword evidence="2" id="KW-0238">DNA-binding</keyword>
<dbReference type="GO" id="GO:0003700">
    <property type="term" value="F:DNA-binding transcription factor activity"/>
    <property type="evidence" value="ECO:0007669"/>
    <property type="project" value="InterPro"/>
</dbReference>
<dbReference type="PANTHER" id="PTHR43280">
    <property type="entry name" value="ARAC-FAMILY TRANSCRIPTIONAL REGULATOR"/>
    <property type="match status" value="1"/>
</dbReference>
<keyword evidence="6" id="KW-1185">Reference proteome</keyword>
<dbReference type="AlphaFoldDB" id="A0A3P1CCJ1"/>